<accession>A0A9P4U1U6</accession>
<keyword evidence="8" id="KW-1185">Reference proteome</keyword>
<dbReference type="PANTHER" id="PTHR47447:SF17">
    <property type="entry name" value="OS12G0638900 PROTEIN"/>
    <property type="match status" value="1"/>
</dbReference>
<name>A0A9P4U1U6_9PEZI</name>
<evidence type="ECO:0000313" key="7">
    <source>
        <dbReference type="EMBL" id="KAF2433881.1"/>
    </source>
</evidence>
<evidence type="ECO:0000259" key="6">
    <source>
        <dbReference type="Pfam" id="PF24603"/>
    </source>
</evidence>
<dbReference type="InterPro" id="IPR002885">
    <property type="entry name" value="PPR_rpt"/>
</dbReference>
<dbReference type="NCBIfam" id="TIGR00756">
    <property type="entry name" value="PPR"/>
    <property type="match status" value="3"/>
</dbReference>
<gene>
    <name evidence="7" type="ORF">EJ08DRAFT_668553</name>
</gene>
<comment type="subunit">
    <text evidence="4">Binds to mitochondrial small subunit 15S rRNA.</text>
</comment>
<comment type="similarity">
    <text evidence="1">Belongs to the CCM1 family.</text>
</comment>
<dbReference type="PROSITE" id="PS51375">
    <property type="entry name" value="PPR"/>
    <property type="match status" value="3"/>
</dbReference>
<evidence type="ECO:0000313" key="8">
    <source>
        <dbReference type="Proteomes" id="UP000800235"/>
    </source>
</evidence>
<feature type="domain" description="Tetratricopeptide repeat" evidence="6">
    <location>
        <begin position="522"/>
        <end position="618"/>
    </location>
</feature>
<evidence type="ECO:0000256" key="1">
    <source>
        <dbReference type="ARBA" id="ARBA00006192"/>
    </source>
</evidence>
<dbReference type="Gene3D" id="1.25.40.10">
    <property type="entry name" value="Tetratricopeptide repeat domain"/>
    <property type="match status" value="5"/>
</dbReference>
<feature type="repeat" description="PPR" evidence="5">
    <location>
        <begin position="402"/>
        <end position="436"/>
    </location>
</feature>
<dbReference type="InterPro" id="IPR011990">
    <property type="entry name" value="TPR-like_helical_dom_sf"/>
</dbReference>
<feature type="repeat" description="PPR" evidence="5">
    <location>
        <begin position="1022"/>
        <end position="1052"/>
    </location>
</feature>
<keyword evidence="2" id="KW-0677">Repeat</keyword>
<dbReference type="OrthoDB" id="411857at2759"/>
<dbReference type="Pfam" id="PF01535">
    <property type="entry name" value="PPR"/>
    <property type="match status" value="3"/>
</dbReference>
<comment type="function">
    <text evidence="3">Regulates mitochondrial small subunit maturation by controlling 15S rRNA 5'-end processing. Localizes to the 5' precursor of the 15S rRNA in a position that is subsequently occupied by mS47 in the mature yeast mtSSU. Uses structure and sequence-specific RNA recognition, binding to a single-stranded region of the precursor and specifically recognizing bases -6 to -1. The exchange of Ccm1 for mS47 is coupled to the irreversible removal of precursor rRNA that is accompanied by conformational changes of the mitoribosomal proteins uS5m and mS26. These conformational changes signal completion of 5'-end rRNA processing through protection of the mature 5'-end of the 15S rRNA and stabilization of mS47. The removal of the 5' precursor together with the dissociation of Ccm1 may be catalyzed by the 5'-3' exoribonuclease Pet127. Involved in the specific removal of group I introns in mitochondrial encoded transcripts.</text>
</comment>
<comment type="caution">
    <text evidence="7">The sequence shown here is derived from an EMBL/GenBank/DDBJ whole genome shotgun (WGS) entry which is preliminary data.</text>
</comment>
<dbReference type="EMBL" id="MU007018">
    <property type="protein sequence ID" value="KAF2433881.1"/>
    <property type="molecule type" value="Genomic_DNA"/>
</dbReference>
<evidence type="ECO:0000256" key="3">
    <source>
        <dbReference type="ARBA" id="ARBA00044493"/>
    </source>
</evidence>
<protein>
    <submittedName>
        <fullName evidence="7">Pentatricopeptide repeat protein</fullName>
    </submittedName>
</protein>
<feature type="repeat" description="PPR" evidence="5">
    <location>
        <begin position="987"/>
        <end position="1021"/>
    </location>
</feature>
<dbReference type="Pfam" id="PF24603">
    <property type="entry name" value="TPR_30"/>
    <property type="match status" value="1"/>
</dbReference>
<reference evidence="7" key="1">
    <citation type="journal article" date="2020" name="Stud. Mycol.">
        <title>101 Dothideomycetes genomes: a test case for predicting lifestyles and emergence of pathogens.</title>
        <authorList>
            <person name="Haridas S."/>
            <person name="Albert R."/>
            <person name="Binder M."/>
            <person name="Bloem J."/>
            <person name="Labutti K."/>
            <person name="Salamov A."/>
            <person name="Andreopoulos B."/>
            <person name="Baker S."/>
            <person name="Barry K."/>
            <person name="Bills G."/>
            <person name="Bluhm B."/>
            <person name="Cannon C."/>
            <person name="Castanera R."/>
            <person name="Culley D."/>
            <person name="Daum C."/>
            <person name="Ezra D."/>
            <person name="Gonzalez J."/>
            <person name="Henrissat B."/>
            <person name="Kuo A."/>
            <person name="Liang C."/>
            <person name="Lipzen A."/>
            <person name="Lutzoni F."/>
            <person name="Magnuson J."/>
            <person name="Mondo S."/>
            <person name="Nolan M."/>
            <person name="Ohm R."/>
            <person name="Pangilinan J."/>
            <person name="Park H.-J."/>
            <person name="Ramirez L."/>
            <person name="Alfaro M."/>
            <person name="Sun H."/>
            <person name="Tritt A."/>
            <person name="Yoshinaga Y."/>
            <person name="Zwiers L.-H."/>
            <person name="Turgeon B."/>
            <person name="Goodwin S."/>
            <person name="Spatafora J."/>
            <person name="Crous P."/>
            <person name="Grigoriev I."/>
        </authorList>
    </citation>
    <scope>NUCLEOTIDE SEQUENCE</scope>
    <source>
        <strain evidence="7">CBS 130266</strain>
    </source>
</reference>
<proteinExistence type="inferred from homology"/>
<evidence type="ECO:0000256" key="5">
    <source>
        <dbReference type="PROSITE-ProRule" id="PRU00708"/>
    </source>
</evidence>
<dbReference type="FunFam" id="1.25.40.10:FF:000266">
    <property type="entry name" value="Pentatricopeptide repeat domain-containing protein"/>
    <property type="match status" value="1"/>
</dbReference>
<evidence type="ECO:0000256" key="4">
    <source>
        <dbReference type="ARBA" id="ARBA00044511"/>
    </source>
</evidence>
<dbReference type="Pfam" id="PF13041">
    <property type="entry name" value="PPR_2"/>
    <property type="match status" value="1"/>
</dbReference>
<dbReference type="PANTHER" id="PTHR47447">
    <property type="entry name" value="OS03G0856100 PROTEIN"/>
    <property type="match status" value="1"/>
</dbReference>
<dbReference type="InterPro" id="IPR057585">
    <property type="entry name" value="TPR_dom_fungi"/>
</dbReference>
<evidence type="ECO:0000256" key="2">
    <source>
        <dbReference type="ARBA" id="ARBA00022737"/>
    </source>
</evidence>
<organism evidence="7 8">
    <name type="scientific">Tothia fuscella</name>
    <dbReference type="NCBI Taxonomy" id="1048955"/>
    <lineage>
        <taxon>Eukaryota</taxon>
        <taxon>Fungi</taxon>
        <taxon>Dikarya</taxon>
        <taxon>Ascomycota</taxon>
        <taxon>Pezizomycotina</taxon>
        <taxon>Dothideomycetes</taxon>
        <taxon>Pleosporomycetidae</taxon>
        <taxon>Venturiales</taxon>
        <taxon>Cylindrosympodiaceae</taxon>
        <taxon>Tothia</taxon>
    </lineage>
</organism>
<sequence length="1289" mass="143058">MNLQVLYIQRITASYITRTVFSKTFTHGGLPSLVAASQSSYASQHHHIGSLGSRLGKNQNHQVHNAFADRNQQGSGKQDSGLAAYYSAWQKHQQVESNDWQQFQFAKRIEWKPQTLLAESKTRSKEDVKEELRNDIVEQEQAPAPTLAGRSYSTSAVDDFKKSIGGEEAEAEALAKVNEAIAQEVVSIRQETVSVQQEAEATSAAVEEFELDEVIVREPTPTSSIALSDFTPASSFTSDVTPLTPVSDTSDSHTHELVGLASKRQYAEIPAVFESLLNAGITPTASAYNALLSAAIHIPQSRHLVVPKALNVYTDMINRQVSPDRKTYSILVELLSARALEAASMKFALKEKRARYGGMEEEGKFMLKSEEFESNMLAEDDSLSLAVRMFDSAIANHPKGFAERTYRLLISACAELGNIQDMVRIYQQMELRGVTPRPEMFVNMIHAFSTSGDLRSAVECYDEYKALAIAHDNGELSLARMDADVYAAVVKAYMTSNQMEGAERFFSKIEAATPAEESRISLRDTVGLRAFLAEWLKQGSFEEALNHASEKLSPRARDVGIAAVCIRAADRDNVDIATKAFSKLSEKADVANPAMALSAMHVRNGNLEAAEEFWKILERSNTTPEFIQATAMHSVALIGTGRGDVGLRRARLMFARIREGQQGKSSVVEQIDEAIEVIGQFMMKRGMFLPATQAIELMWTMIDNHGLVPSVAGHLLAGFGPEDITQLGWDDLQLLVQVQASMIVNGSRLDVGHEARFSHLLQLVSAGRVDSQTEVAIENALAQLDRPELSAQWQQYKYSPKPYQAYVPVASPQQSAYEESFDPYAATTDNKGSVAITDLLEKTHGKFSSHLNDALARFKNMRRAGRHPRFFTYAKLVSAAAKENRLPLAHDILALAKQDVPFLPQYRIVRYGWVTILDAMVAACLTTGRRDLAGQFHQELLGMGAAPSANTFGLYITTLKESTKTFDEASEAVKIFLQAKSEGVEPSSFLYNALIGKLGKARRIDDCLFYFQEMRSLGIRPTSVTYGTIVNALCRVSDEKFAEELFEEMESMPNYKPRPAPYHSMMQFFLTTKRDRSKVLSYYERMRARNIQPTTHTYKLLIDTYATLDPIDMEAAEGVLQQVRQHGELPEAVHFASLIHAKGCVLRDMDGARKIFDSVLADRQIRLQACLFQALFESMVANNQVDGIAGVLSTMRSRNIEMTPYIANALIHGWANAKDIKKAESVFESVPVSKREPSTYEAMTRAYIALEDRERAMTVVNEALSRGYPTAVANKILDLVGGGRGQDLD</sequence>
<dbReference type="Proteomes" id="UP000800235">
    <property type="component" value="Unassembled WGS sequence"/>
</dbReference>